<evidence type="ECO:0000259" key="7">
    <source>
        <dbReference type="PROSITE" id="PS50885"/>
    </source>
</evidence>
<evidence type="ECO:0000256" key="4">
    <source>
        <dbReference type="PROSITE-ProRule" id="PRU00284"/>
    </source>
</evidence>
<comment type="subcellular location">
    <subcellularLocation>
        <location evidence="1">Membrane</location>
    </subcellularLocation>
</comment>
<dbReference type="PRINTS" id="PR00260">
    <property type="entry name" value="CHEMTRNSDUCR"/>
</dbReference>
<accession>A0ABS8G4N0</accession>
<dbReference type="EMBL" id="JAJEWP010000001">
    <property type="protein sequence ID" value="MCC2615490.1"/>
    <property type="molecule type" value="Genomic_DNA"/>
</dbReference>
<feature type="transmembrane region" description="Helical" evidence="5">
    <location>
        <begin position="184"/>
        <end position="206"/>
    </location>
</feature>
<name>A0ABS8G4N0_9ALTE</name>
<sequence>MKVKHKLVVLVTFPAILALSLILGIHQSMNQLSQTAQAVIDERLAPMLILNQLNSVYSRSIIDLAHKTRAQMLFWNESEQALAEARAELDVLWQQYRSGRLSAQEQTVLDASQEAFEQAEKTIASIEGFIAEKSSYSMGNFIDLNLYQGIEPIIQVIATLTEIQESMAGQTATQAAELRSERQVFLYVLGTALVLLSTGFGLWIMLGLQKDLDQLLTTITQIEKNRDLTLRSSIRSQNEFGDMSRRFDRMIEVFAALLTDTQQSGMTLHTHSETLYNSACDNKQQSERQQQALTTTRDTMAALKNSAQVVLENVQTTNALTENVQRITDDGEAAVQQTVQSISDVAGLVNKTSDSMSQLRDHSEQIGSVITVINTIAEQTNLLALNAAIEAARAGEQGRGFAVVAGEVRELASRTAESTAEIQGIIQKIQSSTEASWSLMQHGEKATQQAVSLAQSSGAQLTELKQQFERIVERSQQIRDAADSQTRTVDNMELTIDDLSELAKDGTLRSMANVQAAQQMSSTVQQVTDNLKKFVVI</sequence>
<dbReference type="Pfam" id="PF00015">
    <property type="entry name" value="MCPsignal"/>
    <property type="match status" value="1"/>
</dbReference>
<dbReference type="PROSITE" id="PS50111">
    <property type="entry name" value="CHEMOTAXIS_TRANSDUC_2"/>
    <property type="match status" value="1"/>
</dbReference>
<dbReference type="SUPFAM" id="SSF58104">
    <property type="entry name" value="Methyl-accepting chemotaxis protein (MCP) signaling domain"/>
    <property type="match status" value="1"/>
</dbReference>
<dbReference type="InterPro" id="IPR024478">
    <property type="entry name" value="HlyB_4HB_MCP"/>
</dbReference>
<keyword evidence="9" id="KW-1185">Reference proteome</keyword>
<dbReference type="InterPro" id="IPR004089">
    <property type="entry name" value="MCPsignal_dom"/>
</dbReference>
<evidence type="ECO:0000313" key="8">
    <source>
        <dbReference type="EMBL" id="MCC2615490.1"/>
    </source>
</evidence>
<keyword evidence="5" id="KW-0812">Transmembrane</keyword>
<comment type="caution">
    <text evidence="8">The sequence shown here is derived from an EMBL/GenBank/DDBJ whole genome shotgun (WGS) entry which is preliminary data.</text>
</comment>
<keyword evidence="2 4" id="KW-0807">Transducer</keyword>
<reference evidence="8 9" key="1">
    <citation type="submission" date="2021-10" db="EMBL/GenBank/DDBJ databases">
        <title>Draft genome of Aestuariibacter halophilus JC2043.</title>
        <authorList>
            <person name="Emsley S.A."/>
            <person name="Pfannmuller K.M."/>
            <person name="Ushijima B."/>
            <person name="Saw J.H."/>
            <person name="Videau P."/>
        </authorList>
    </citation>
    <scope>NUCLEOTIDE SEQUENCE [LARGE SCALE GENOMIC DNA]</scope>
    <source>
        <strain evidence="8 9">JC2043</strain>
    </source>
</reference>
<dbReference type="InterPro" id="IPR003660">
    <property type="entry name" value="HAMP_dom"/>
</dbReference>
<dbReference type="Proteomes" id="UP001520878">
    <property type="component" value="Unassembled WGS sequence"/>
</dbReference>
<feature type="domain" description="HAMP" evidence="7">
    <location>
        <begin position="206"/>
        <end position="259"/>
    </location>
</feature>
<dbReference type="Gene3D" id="1.10.287.950">
    <property type="entry name" value="Methyl-accepting chemotaxis protein"/>
    <property type="match status" value="1"/>
</dbReference>
<dbReference type="CDD" id="cd11386">
    <property type="entry name" value="MCP_signal"/>
    <property type="match status" value="1"/>
</dbReference>
<evidence type="ECO:0000256" key="2">
    <source>
        <dbReference type="ARBA" id="ARBA00023224"/>
    </source>
</evidence>
<dbReference type="Pfam" id="PF12729">
    <property type="entry name" value="4HB_MCP_1"/>
    <property type="match status" value="1"/>
</dbReference>
<gene>
    <name evidence="8" type="ORF">LJ739_04455</name>
</gene>
<dbReference type="PROSITE" id="PS50885">
    <property type="entry name" value="HAMP"/>
    <property type="match status" value="1"/>
</dbReference>
<proteinExistence type="inferred from homology"/>
<keyword evidence="5" id="KW-1133">Transmembrane helix</keyword>
<organism evidence="8 9">
    <name type="scientific">Fluctibacter halophilus</name>
    <dbReference type="NCBI Taxonomy" id="226011"/>
    <lineage>
        <taxon>Bacteria</taxon>
        <taxon>Pseudomonadati</taxon>
        <taxon>Pseudomonadota</taxon>
        <taxon>Gammaproteobacteria</taxon>
        <taxon>Alteromonadales</taxon>
        <taxon>Alteromonadaceae</taxon>
        <taxon>Fluctibacter</taxon>
    </lineage>
</organism>
<dbReference type="PANTHER" id="PTHR32089:SF112">
    <property type="entry name" value="LYSOZYME-LIKE PROTEIN-RELATED"/>
    <property type="match status" value="1"/>
</dbReference>
<dbReference type="SMART" id="SM00283">
    <property type="entry name" value="MA"/>
    <property type="match status" value="1"/>
</dbReference>
<evidence type="ECO:0000313" key="9">
    <source>
        <dbReference type="Proteomes" id="UP001520878"/>
    </source>
</evidence>
<evidence type="ECO:0000259" key="6">
    <source>
        <dbReference type="PROSITE" id="PS50111"/>
    </source>
</evidence>
<dbReference type="PANTHER" id="PTHR32089">
    <property type="entry name" value="METHYL-ACCEPTING CHEMOTAXIS PROTEIN MCPB"/>
    <property type="match status" value="1"/>
</dbReference>
<feature type="domain" description="Methyl-accepting transducer" evidence="6">
    <location>
        <begin position="264"/>
        <end position="500"/>
    </location>
</feature>
<keyword evidence="5" id="KW-0472">Membrane</keyword>
<comment type="similarity">
    <text evidence="3">Belongs to the methyl-accepting chemotaxis (MCP) protein family.</text>
</comment>
<evidence type="ECO:0000256" key="3">
    <source>
        <dbReference type="ARBA" id="ARBA00029447"/>
    </source>
</evidence>
<dbReference type="InterPro" id="IPR004090">
    <property type="entry name" value="Chemotax_Me-accpt_rcpt"/>
</dbReference>
<protein>
    <submittedName>
        <fullName evidence="8">Methyl-accepting chemotaxis protein</fullName>
    </submittedName>
</protein>
<dbReference type="RefSeq" id="WP_229157389.1">
    <property type="nucleotide sequence ID" value="NZ_JAJEWP010000001.1"/>
</dbReference>
<evidence type="ECO:0000256" key="1">
    <source>
        <dbReference type="ARBA" id="ARBA00004370"/>
    </source>
</evidence>
<evidence type="ECO:0000256" key="5">
    <source>
        <dbReference type="SAM" id="Phobius"/>
    </source>
</evidence>